<protein>
    <submittedName>
        <fullName evidence="2">Uncharacterized mitochondrial protein AtMg00310-like</fullName>
    </submittedName>
</protein>
<dbReference type="OrthoDB" id="1938246at2759"/>
<proteinExistence type="predicted"/>
<gene>
    <name evidence="2" type="primary">LOC109010392</name>
</gene>
<accession>A0A2I4GSA6</accession>
<dbReference type="GeneID" id="109010392"/>
<evidence type="ECO:0000313" key="2">
    <source>
        <dbReference type="RefSeq" id="XP_018846770.1"/>
    </source>
</evidence>
<dbReference type="Proteomes" id="UP000235220">
    <property type="component" value="Chromosome 12"/>
</dbReference>
<reference evidence="2" key="1">
    <citation type="submission" date="2025-08" db="UniProtKB">
        <authorList>
            <consortium name="RefSeq"/>
        </authorList>
    </citation>
    <scope>IDENTIFICATION</scope>
    <source>
        <tissue evidence="2">Leaves</tissue>
    </source>
</reference>
<dbReference type="KEGG" id="jre:109010392"/>
<organism evidence="1 2">
    <name type="scientific">Juglans regia</name>
    <name type="common">English walnut</name>
    <dbReference type="NCBI Taxonomy" id="51240"/>
    <lineage>
        <taxon>Eukaryota</taxon>
        <taxon>Viridiplantae</taxon>
        <taxon>Streptophyta</taxon>
        <taxon>Embryophyta</taxon>
        <taxon>Tracheophyta</taxon>
        <taxon>Spermatophyta</taxon>
        <taxon>Magnoliopsida</taxon>
        <taxon>eudicotyledons</taxon>
        <taxon>Gunneridae</taxon>
        <taxon>Pentapetalae</taxon>
        <taxon>rosids</taxon>
        <taxon>fabids</taxon>
        <taxon>Fagales</taxon>
        <taxon>Juglandaceae</taxon>
        <taxon>Juglans</taxon>
    </lineage>
</organism>
<name>A0A2I4GSA6_JUGRE</name>
<dbReference type="RefSeq" id="XP_018846770.1">
    <property type="nucleotide sequence ID" value="XM_018991225.1"/>
</dbReference>
<keyword evidence="1" id="KW-1185">Reference proteome</keyword>
<sequence>MGIFLLPQTITQKLNILLKKFWWSYNEDHSKIPWVRWDQVSLSKDKGGLGFGDFRSFNVAMLAQGRRMLQDQSSLLAQVFKQKYYKNGNLLEAKLGFNPSYVWRSLYFGLRLLKKGQFWTIGDGKKLKIWTDKWIPRDYAPKLLSPNVSNDSYVCVSNLIDPYMMNWNV</sequence>
<dbReference type="Gramene" id="Jr12_05460_p1">
    <property type="protein sequence ID" value="cds.Jr12_05460_p1"/>
    <property type="gene ID" value="Jr12_05460"/>
</dbReference>
<evidence type="ECO:0000313" key="1">
    <source>
        <dbReference type="Proteomes" id="UP000235220"/>
    </source>
</evidence>
<dbReference type="AlphaFoldDB" id="A0A2I4GSA6"/>